<reference evidence="4" key="1">
    <citation type="submission" date="2020-10" db="EMBL/GenBank/DDBJ databases">
        <authorList>
            <person name="Gilroy R."/>
        </authorList>
    </citation>
    <scope>NUCLEOTIDE SEQUENCE</scope>
    <source>
        <strain evidence="4">23406</strain>
    </source>
</reference>
<dbReference type="Gene3D" id="3.40.630.30">
    <property type="match status" value="1"/>
</dbReference>
<gene>
    <name evidence="4" type="ORF">IAB14_03690</name>
</gene>
<evidence type="ECO:0000259" key="3">
    <source>
        <dbReference type="PROSITE" id="PS51186"/>
    </source>
</evidence>
<dbReference type="InterPro" id="IPR050832">
    <property type="entry name" value="Bact_Acetyltransf"/>
</dbReference>
<feature type="domain" description="N-acetyltransferase" evidence="3">
    <location>
        <begin position="1"/>
        <end position="189"/>
    </location>
</feature>
<keyword evidence="1" id="KW-0808">Transferase</keyword>
<keyword evidence="2" id="KW-0012">Acyltransferase</keyword>
<dbReference type="InterPro" id="IPR016181">
    <property type="entry name" value="Acyl_CoA_acyltransferase"/>
</dbReference>
<dbReference type="EMBL" id="DVOH01000024">
    <property type="protein sequence ID" value="HIV00202.1"/>
    <property type="molecule type" value="Genomic_DNA"/>
</dbReference>
<dbReference type="CDD" id="cd04301">
    <property type="entry name" value="NAT_SF"/>
    <property type="match status" value="1"/>
</dbReference>
<dbReference type="GO" id="GO:0016747">
    <property type="term" value="F:acyltransferase activity, transferring groups other than amino-acyl groups"/>
    <property type="evidence" value="ECO:0007669"/>
    <property type="project" value="InterPro"/>
</dbReference>
<dbReference type="PROSITE" id="PS51186">
    <property type="entry name" value="GNAT"/>
    <property type="match status" value="1"/>
</dbReference>
<evidence type="ECO:0000313" key="4">
    <source>
        <dbReference type="EMBL" id="HIV00202.1"/>
    </source>
</evidence>
<protein>
    <submittedName>
        <fullName evidence="4">GNAT family N-acetyltransferase</fullName>
    </submittedName>
</protein>
<name>A0A9D1NCP4_9FIRM</name>
<dbReference type="SUPFAM" id="SSF55729">
    <property type="entry name" value="Acyl-CoA N-acyltransferases (Nat)"/>
    <property type="match status" value="1"/>
</dbReference>
<evidence type="ECO:0000256" key="1">
    <source>
        <dbReference type="ARBA" id="ARBA00022679"/>
    </source>
</evidence>
<comment type="caution">
    <text evidence="4">The sequence shown here is derived from an EMBL/GenBank/DDBJ whole genome shotgun (WGS) entry which is preliminary data.</text>
</comment>
<dbReference type="InterPro" id="IPR000182">
    <property type="entry name" value="GNAT_dom"/>
</dbReference>
<dbReference type="Pfam" id="PF00583">
    <property type="entry name" value="Acetyltransf_1"/>
    <property type="match status" value="1"/>
</dbReference>
<evidence type="ECO:0000313" key="5">
    <source>
        <dbReference type="Proteomes" id="UP000886891"/>
    </source>
</evidence>
<evidence type="ECO:0000256" key="2">
    <source>
        <dbReference type="ARBA" id="ARBA00023315"/>
    </source>
</evidence>
<organism evidence="4 5">
    <name type="scientific">Candidatus Stercoripulliclostridium merdipullorum</name>
    <dbReference type="NCBI Taxonomy" id="2840952"/>
    <lineage>
        <taxon>Bacteria</taxon>
        <taxon>Bacillati</taxon>
        <taxon>Bacillota</taxon>
        <taxon>Clostridia</taxon>
        <taxon>Eubacteriales</taxon>
        <taxon>Candidatus Stercoripulliclostridium</taxon>
    </lineage>
</organism>
<proteinExistence type="predicted"/>
<dbReference type="Proteomes" id="UP000886891">
    <property type="component" value="Unassembled WGS sequence"/>
</dbReference>
<dbReference type="AlphaFoldDB" id="A0A9D1NCP4"/>
<dbReference type="PANTHER" id="PTHR43877">
    <property type="entry name" value="AMINOALKYLPHOSPHONATE N-ACETYLTRANSFERASE-RELATED-RELATED"/>
    <property type="match status" value="1"/>
</dbReference>
<reference evidence="4" key="2">
    <citation type="journal article" date="2021" name="PeerJ">
        <title>Extensive microbial diversity within the chicken gut microbiome revealed by metagenomics and culture.</title>
        <authorList>
            <person name="Gilroy R."/>
            <person name="Ravi A."/>
            <person name="Getino M."/>
            <person name="Pursley I."/>
            <person name="Horton D.L."/>
            <person name="Alikhan N.F."/>
            <person name="Baker D."/>
            <person name="Gharbi K."/>
            <person name="Hall N."/>
            <person name="Watson M."/>
            <person name="Adriaenssens E.M."/>
            <person name="Foster-Nyarko E."/>
            <person name="Jarju S."/>
            <person name="Secka A."/>
            <person name="Antonio M."/>
            <person name="Oren A."/>
            <person name="Chaudhuri R.R."/>
            <person name="La Ragione R."/>
            <person name="Hildebrand F."/>
            <person name="Pallen M.J."/>
        </authorList>
    </citation>
    <scope>NUCLEOTIDE SEQUENCE</scope>
    <source>
        <strain evidence="4">23406</strain>
    </source>
</reference>
<accession>A0A9D1NCP4</accession>
<sequence length="195" mass="22409">MKIIPFEERYREDVRAVCRATTSDAFRTPKGDRALMLLYCDYYLDFHHDTTLIAVDEASDRAVGYVMCAPDFADYTATYRKHYLPRLRKECGWRYDLMKRGDFLYSARFAKAYPALLHIDILPEAQRQGLGHRLIDALVAVLRQRGVGGVFLNVSATNEKGVGFYRKYGFRPLEKKYGGIVFGLKTDLDKAESAR</sequence>